<accession>A0ACC1SXL3</accession>
<sequence>MITPLGQHLHGRLDENLHEHLFSIDTIPHDAERPTLAAKSWSVSTLGIGEAAVRNSMTRATPLIEERVD</sequence>
<dbReference type="EMBL" id="JANHOG010000958">
    <property type="protein sequence ID" value="KAJ3548550.1"/>
    <property type="molecule type" value="Genomic_DNA"/>
</dbReference>
<evidence type="ECO:0000313" key="1">
    <source>
        <dbReference type="EMBL" id="KAJ3548550.1"/>
    </source>
</evidence>
<protein>
    <submittedName>
        <fullName evidence="1">Uncharacterized protein</fullName>
    </submittedName>
</protein>
<dbReference type="Proteomes" id="UP001148662">
    <property type="component" value="Unassembled WGS sequence"/>
</dbReference>
<keyword evidence="2" id="KW-1185">Reference proteome</keyword>
<name>A0ACC1SXL3_9APHY</name>
<reference evidence="1" key="1">
    <citation type="submission" date="2022-07" db="EMBL/GenBank/DDBJ databases">
        <title>Genome Sequence of Phlebia brevispora.</title>
        <authorList>
            <person name="Buettner E."/>
        </authorList>
    </citation>
    <scope>NUCLEOTIDE SEQUENCE</scope>
    <source>
        <strain evidence="1">MPL23</strain>
    </source>
</reference>
<comment type="caution">
    <text evidence="1">The sequence shown here is derived from an EMBL/GenBank/DDBJ whole genome shotgun (WGS) entry which is preliminary data.</text>
</comment>
<proteinExistence type="predicted"/>
<gene>
    <name evidence="1" type="ORF">NM688_g5282</name>
</gene>
<organism evidence="1 2">
    <name type="scientific">Phlebia brevispora</name>
    <dbReference type="NCBI Taxonomy" id="194682"/>
    <lineage>
        <taxon>Eukaryota</taxon>
        <taxon>Fungi</taxon>
        <taxon>Dikarya</taxon>
        <taxon>Basidiomycota</taxon>
        <taxon>Agaricomycotina</taxon>
        <taxon>Agaricomycetes</taxon>
        <taxon>Polyporales</taxon>
        <taxon>Meruliaceae</taxon>
        <taxon>Phlebia</taxon>
    </lineage>
</organism>
<evidence type="ECO:0000313" key="2">
    <source>
        <dbReference type="Proteomes" id="UP001148662"/>
    </source>
</evidence>